<evidence type="ECO:0000259" key="10">
    <source>
        <dbReference type="PROSITE" id="PS51671"/>
    </source>
</evidence>
<dbReference type="InterPro" id="IPR006236">
    <property type="entry name" value="PGDH"/>
</dbReference>
<dbReference type="InterPro" id="IPR029009">
    <property type="entry name" value="ASB_dom_sf"/>
</dbReference>
<comment type="function">
    <text evidence="1">Catalyzes the reversible oxidation of 3-phospho-D-glycerate to 3-phosphonooxypyruvate, the first step of the phosphorylated L-serine biosynthesis pathway. Also catalyzes the reversible oxidation of 2-hydroxyglutarate to 2-oxoglutarate.</text>
</comment>
<dbReference type="PROSITE" id="PS51671">
    <property type="entry name" value="ACT"/>
    <property type="match status" value="1"/>
</dbReference>
<dbReference type="InterPro" id="IPR006140">
    <property type="entry name" value="D-isomer_DH_NAD-bd"/>
</dbReference>
<dbReference type="PROSITE" id="PS00671">
    <property type="entry name" value="D_2_HYDROXYACID_DH_3"/>
    <property type="match status" value="1"/>
</dbReference>
<comment type="similarity">
    <text evidence="3 9">Belongs to the D-isomer specific 2-hydroxyacid dehydrogenase family.</text>
</comment>
<keyword evidence="12" id="KW-1185">Reference proteome</keyword>
<gene>
    <name evidence="11" type="ORF">J8F10_15455</name>
</gene>
<evidence type="ECO:0000256" key="7">
    <source>
        <dbReference type="ARBA" id="ARBA00048126"/>
    </source>
</evidence>
<dbReference type="CDD" id="cd04902">
    <property type="entry name" value="ACT_3PGDH-xct"/>
    <property type="match status" value="1"/>
</dbReference>
<dbReference type="InterPro" id="IPR045865">
    <property type="entry name" value="ACT-like_dom_sf"/>
</dbReference>
<dbReference type="PANTHER" id="PTHR42938:SF47">
    <property type="entry name" value="HYDROXYPYRUVATE REDUCTASE"/>
    <property type="match status" value="1"/>
</dbReference>
<dbReference type="Pfam" id="PF01842">
    <property type="entry name" value="ACT"/>
    <property type="match status" value="1"/>
</dbReference>
<name>A0ABS5BSM7_9BACT</name>
<protein>
    <recommendedName>
        <fullName evidence="4 9">D-3-phosphoglycerate dehydrogenase</fullName>
        <ecNumber evidence="9">1.1.1.95</ecNumber>
    </recommendedName>
</protein>
<evidence type="ECO:0000256" key="1">
    <source>
        <dbReference type="ARBA" id="ARBA00003800"/>
    </source>
</evidence>
<comment type="catalytic activity">
    <reaction evidence="7">
        <text>(R)-2-hydroxyglutarate + NAD(+) = 2-oxoglutarate + NADH + H(+)</text>
        <dbReference type="Rhea" id="RHEA:49612"/>
        <dbReference type="ChEBI" id="CHEBI:15378"/>
        <dbReference type="ChEBI" id="CHEBI:15801"/>
        <dbReference type="ChEBI" id="CHEBI:16810"/>
        <dbReference type="ChEBI" id="CHEBI:57540"/>
        <dbReference type="ChEBI" id="CHEBI:57945"/>
        <dbReference type="EC" id="1.1.1.399"/>
    </reaction>
</comment>
<dbReference type="Pfam" id="PF19304">
    <property type="entry name" value="PGDH_inter"/>
    <property type="match status" value="1"/>
</dbReference>
<dbReference type="Pfam" id="PF00389">
    <property type="entry name" value="2-Hacid_dh"/>
    <property type="match status" value="1"/>
</dbReference>
<dbReference type="InterPro" id="IPR045626">
    <property type="entry name" value="PGDH_ASB_dom"/>
</dbReference>
<dbReference type="InterPro" id="IPR036291">
    <property type="entry name" value="NAD(P)-bd_dom_sf"/>
</dbReference>
<dbReference type="SUPFAM" id="SSF52283">
    <property type="entry name" value="Formate/glycerate dehydrogenase catalytic domain-like"/>
    <property type="match status" value="1"/>
</dbReference>
<dbReference type="SUPFAM" id="SSF51735">
    <property type="entry name" value="NAD(P)-binding Rossmann-fold domains"/>
    <property type="match status" value="1"/>
</dbReference>
<evidence type="ECO:0000256" key="3">
    <source>
        <dbReference type="ARBA" id="ARBA00005854"/>
    </source>
</evidence>
<evidence type="ECO:0000313" key="12">
    <source>
        <dbReference type="Proteomes" id="UP000676565"/>
    </source>
</evidence>
<dbReference type="InterPro" id="IPR002912">
    <property type="entry name" value="ACT_dom"/>
</dbReference>
<evidence type="ECO:0000256" key="5">
    <source>
        <dbReference type="ARBA" id="ARBA00023002"/>
    </source>
</evidence>
<accession>A0ABS5BSM7</accession>
<dbReference type="CDD" id="cd12173">
    <property type="entry name" value="PGDH_4"/>
    <property type="match status" value="1"/>
</dbReference>
<dbReference type="SUPFAM" id="SSF55021">
    <property type="entry name" value="ACT-like"/>
    <property type="match status" value="1"/>
</dbReference>
<evidence type="ECO:0000256" key="9">
    <source>
        <dbReference type="RuleBase" id="RU363003"/>
    </source>
</evidence>
<dbReference type="EC" id="1.1.1.95" evidence="9"/>
<dbReference type="EMBL" id="JAGKQQ010000001">
    <property type="protein sequence ID" value="MBP3956670.1"/>
    <property type="molecule type" value="Genomic_DNA"/>
</dbReference>
<dbReference type="NCBIfam" id="TIGR01327">
    <property type="entry name" value="PGDH"/>
    <property type="match status" value="1"/>
</dbReference>
<dbReference type="RefSeq" id="WP_210655007.1">
    <property type="nucleotide sequence ID" value="NZ_JAGKQQ010000001.1"/>
</dbReference>
<dbReference type="Proteomes" id="UP000676565">
    <property type="component" value="Unassembled WGS sequence"/>
</dbReference>
<evidence type="ECO:0000313" key="11">
    <source>
        <dbReference type="EMBL" id="MBP3956670.1"/>
    </source>
</evidence>
<dbReference type="InterPro" id="IPR029753">
    <property type="entry name" value="D-isomer_DH_CS"/>
</dbReference>
<feature type="domain" description="ACT" evidence="10">
    <location>
        <begin position="457"/>
        <end position="529"/>
    </location>
</feature>
<dbReference type="GO" id="GO:0004617">
    <property type="term" value="F:phosphoglycerate dehydrogenase activity"/>
    <property type="evidence" value="ECO:0007669"/>
    <property type="project" value="UniProtKB-EC"/>
</dbReference>
<keyword evidence="6 9" id="KW-0520">NAD</keyword>
<dbReference type="SUPFAM" id="SSF143548">
    <property type="entry name" value="Serine metabolism enzymes domain"/>
    <property type="match status" value="1"/>
</dbReference>
<comment type="pathway">
    <text evidence="2 9">Amino-acid biosynthesis; L-serine biosynthesis; L-serine from 3-phospho-D-glycerate: step 1/3.</text>
</comment>
<dbReference type="Gene3D" id="3.30.70.260">
    <property type="match status" value="1"/>
</dbReference>
<organism evidence="11 12">
    <name type="scientific">Gemmata palustris</name>
    <dbReference type="NCBI Taxonomy" id="2822762"/>
    <lineage>
        <taxon>Bacteria</taxon>
        <taxon>Pseudomonadati</taxon>
        <taxon>Planctomycetota</taxon>
        <taxon>Planctomycetia</taxon>
        <taxon>Gemmatales</taxon>
        <taxon>Gemmataceae</taxon>
        <taxon>Gemmata</taxon>
    </lineage>
</organism>
<dbReference type="InterPro" id="IPR006139">
    <property type="entry name" value="D-isomer_2_OHA_DH_cat_dom"/>
</dbReference>
<dbReference type="Pfam" id="PF02826">
    <property type="entry name" value="2-Hacid_dh_C"/>
    <property type="match status" value="1"/>
</dbReference>
<keyword evidence="5 9" id="KW-0560">Oxidoreductase</keyword>
<reference evidence="11 12" key="1">
    <citation type="submission" date="2021-04" db="EMBL/GenBank/DDBJ databases">
        <authorList>
            <person name="Ivanova A."/>
        </authorList>
    </citation>
    <scope>NUCLEOTIDE SEQUENCE [LARGE SCALE GENOMIC DNA]</scope>
    <source>
        <strain evidence="11 12">G18</strain>
    </source>
</reference>
<sequence>MPPRVLIADKLEAPGIELLQAAGLEVDNRPGLKADELKAALRGADAVICRSQPKLSAEYFEDTGSLRAIARAGVGVDNIDVAAATRKGVVVMNTPGGNTVSAAEHTIALLLALARRVPVADATMKAGGWDRNKFVGTEVAGKTLGVVGLGRIGREVARRAKGMDMKVIALDPFVTAAKAAELGYETAANLDDLLPKVDFLTLHVPLGNDTKSLIGARELGLMKKTARVLNVARGGIVDEKALADALAAGTIAGAGIDVFTVEPIVADNPLLKAPNIVLTPHLGASTLEAQENVAIEAAQLIADFLLKGQVANAVNMAAVNPAELAEVRPFVDLARRLGLLQAQIAQGTIRRASLTYRGELAGQKTRLLTAAFTAGMLEYRLSEGVNLVNAEVLARERGIEIAESSNPKKGDFAALLHTEVETEKGTTVAAGTLFGDQYLRLVQLGPYRMEGYLDGVLLVFLHRDVPGLIGFVGTIFGTHGVNIAQMTVGRQAPGGEAIGILNLDNPPSEAALAAVKNHPQISSVTIVKLPAAGELPAWLG</sequence>
<evidence type="ECO:0000256" key="4">
    <source>
        <dbReference type="ARBA" id="ARBA00021582"/>
    </source>
</evidence>
<keyword evidence="9" id="KW-0028">Amino-acid biosynthesis</keyword>
<comment type="caution">
    <text evidence="11">The sequence shown here is derived from an EMBL/GenBank/DDBJ whole genome shotgun (WGS) entry which is preliminary data.</text>
</comment>
<evidence type="ECO:0000256" key="2">
    <source>
        <dbReference type="ARBA" id="ARBA00005216"/>
    </source>
</evidence>
<evidence type="ECO:0000256" key="6">
    <source>
        <dbReference type="ARBA" id="ARBA00023027"/>
    </source>
</evidence>
<dbReference type="Gene3D" id="3.30.1330.90">
    <property type="entry name" value="D-3-phosphoglycerate dehydrogenase, domain 3"/>
    <property type="match status" value="1"/>
</dbReference>
<keyword evidence="9" id="KW-0718">Serine biosynthesis</keyword>
<dbReference type="Gene3D" id="3.40.50.720">
    <property type="entry name" value="NAD(P)-binding Rossmann-like Domain"/>
    <property type="match status" value="2"/>
</dbReference>
<proteinExistence type="inferred from homology"/>
<evidence type="ECO:0000256" key="8">
    <source>
        <dbReference type="ARBA" id="ARBA00048731"/>
    </source>
</evidence>
<dbReference type="PANTHER" id="PTHR42938">
    <property type="entry name" value="FORMATE DEHYDROGENASE 1"/>
    <property type="match status" value="1"/>
</dbReference>
<comment type="catalytic activity">
    <reaction evidence="8 9">
        <text>(2R)-3-phosphoglycerate + NAD(+) = 3-phosphooxypyruvate + NADH + H(+)</text>
        <dbReference type="Rhea" id="RHEA:12641"/>
        <dbReference type="ChEBI" id="CHEBI:15378"/>
        <dbReference type="ChEBI" id="CHEBI:18110"/>
        <dbReference type="ChEBI" id="CHEBI:57540"/>
        <dbReference type="ChEBI" id="CHEBI:57945"/>
        <dbReference type="ChEBI" id="CHEBI:58272"/>
        <dbReference type="EC" id="1.1.1.95"/>
    </reaction>
</comment>